<dbReference type="InterPro" id="IPR003769">
    <property type="entry name" value="ClpS_core"/>
</dbReference>
<evidence type="ECO:0000313" key="4">
    <source>
        <dbReference type="Proteomes" id="UP000004578"/>
    </source>
</evidence>
<evidence type="ECO:0000259" key="2">
    <source>
        <dbReference type="Pfam" id="PF02617"/>
    </source>
</evidence>
<evidence type="ECO:0000256" key="1">
    <source>
        <dbReference type="HAMAP-Rule" id="MF_00302"/>
    </source>
</evidence>
<comment type="similarity">
    <text evidence="1">Belongs to the ClpS family.</text>
</comment>
<comment type="subunit">
    <text evidence="1">Binds to the N-terminal domain of the chaperone ClpA.</text>
</comment>
<proteinExistence type="inferred from homology"/>
<dbReference type="PATRIC" id="fig|1125717.3.peg.340"/>
<comment type="caution">
    <text evidence="3">The sequence shown here is derived from an EMBL/GenBank/DDBJ whole genome shotgun (WGS) entry which is preliminary data.</text>
</comment>
<feature type="domain" description="Adaptor protein ClpS core" evidence="2">
    <location>
        <begin position="26"/>
        <end position="95"/>
    </location>
</feature>
<keyword evidence="4" id="KW-1185">Reference proteome</keyword>
<comment type="function">
    <text evidence="1">Involved in the modulation of the specificity of the ClpAP-mediated ATP-dependent protein degradation.</text>
</comment>
<dbReference type="RefSeq" id="WP_005868077.1">
    <property type="nucleotide sequence ID" value="NZ_AKFS01000054.1"/>
</dbReference>
<dbReference type="NCBIfam" id="NF000668">
    <property type="entry name" value="PRK00033.1-1"/>
    <property type="match status" value="1"/>
</dbReference>
<dbReference type="AlphaFoldDB" id="J0NT24"/>
<dbReference type="SUPFAM" id="SSF54736">
    <property type="entry name" value="ClpS-like"/>
    <property type="match status" value="1"/>
</dbReference>
<dbReference type="GO" id="GO:0006508">
    <property type="term" value="P:proteolysis"/>
    <property type="evidence" value="ECO:0007669"/>
    <property type="project" value="UniProtKB-UniRule"/>
</dbReference>
<dbReference type="GO" id="GO:0030163">
    <property type="term" value="P:protein catabolic process"/>
    <property type="evidence" value="ECO:0007669"/>
    <property type="project" value="InterPro"/>
</dbReference>
<protein>
    <recommendedName>
        <fullName evidence="1">ATP-dependent Clp protease adapter protein ClpS</fullName>
    </recommendedName>
</protein>
<dbReference type="InterPro" id="IPR022935">
    <property type="entry name" value="ClpS"/>
</dbReference>
<dbReference type="GO" id="GO:0008233">
    <property type="term" value="F:peptidase activity"/>
    <property type="evidence" value="ECO:0007669"/>
    <property type="project" value="UniProtKB-KW"/>
</dbReference>
<reference evidence="3 4" key="1">
    <citation type="submission" date="2012-05" db="EMBL/GenBank/DDBJ databases">
        <authorList>
            <person name="Harkins D.M."/>
            <person name="Madupu R."/>
            <person name="Durkin A.S."/>
            <person name="Torralba M."/>
            <person name="Methe B."/>
            <person name="Sutton G.G."/>
            <person name="Nelson K.E."/>
        </authorList>
    </citation>
    <scope>NUCLEOTIDE SEQUENCE [LARGE SCALE GENOMIC DNA]</scope>
    <source>
        <strain evidence="3 4">F0490</strain>
    </source>
</reference>
<accession>J0NT24</accession>
<name>J0NT24_9ACTO</name>
<keyword evidence="3" id="KW-0645">Protease</keyword>
<dbReference type="Proteomes" id="UP000004578">
    <property type="component" value="Unassembled WGS sequence"/>
</dbReference>
<organism evidence="3 4">
    <name type="scientific">Schaalia georgiae F0490</name>
    <dbReference type="NCBI Taxonomy" id="1125717"/>
    <lineage>
        <taxon>Bacteria</taxon>
        <taxon>Bacillati</taxon>
        <taxon>Actinomycetota</taxon>
        <taxon>Actinomycetes</taxon>
        <taxon>Actinomycetales</taxon>
        <taxon>Actinomycetaceae</taxon>
        <taxon>Schaalia</taxon>
    </lineage>
</organism>
<dbReference type="Gene3D" id="3.30.1390.10">
    <property type="match status" value="1"/>
</dbReference>
<dbReference type="InterPro" id="IPR014719">
    <property type="entry name" value="Ribosomal_bL12_C/ClpS-like"/>
</dbReference>
<dbReference type="PANTHER" id="PTHR33473">
    <property type="entry name" value="ATP-DEPENDENT CLP PROTEASE ADAPTER PROTEIN CLPS1, CHLOROPLASTIC"/>
    <property type="match status" value="1"/>
</dbReference>
<sequence>MATTAPRTDARPRARAEAWARAYEIPLWRAIVWDDPVNLMGYVTAVLQRHFGYSRARAHELMMRVHTTGRAVVNSGPRERIEADVVALHTYGLRATMEPAPAGAHAH</sequence>
<dbReference type="OrthoDB" id="162238at2"/>
<dbReference type="PANTHER" id="PTHR33473:SF19">
    <property type="entry name" value="ATP-DEPENDENT CLP PROTEASE ADAPTER PROTEIN CLPS"/>
    <property type="match status" value="1"/>
</dbReference>
<evidence type="ECO:0000313" key="3">
    <source>
        <dbReference type="EMBL" id="EJF48002.1"/>
    </source>
</evidence>
<keyword evidence="3" id="KW-0378">Hydrolase</keyword>
<dbReference type="HAMAP" id="MF_00302">
    <property type="entry name" value="ClpS"/>
    <property type="match status" value="1"/>
</dbReference>
<dbReference type="EMBL" id="AKFS01000054">
    <property type="protein sequence ID" value="EJF48002.1"/>
    <property type="molecule type" value="Genomic_DNA"/>
</dbReference>
<dbReference type="Pfam" id="PF02617">
    <property type="entry name" value="ClpS"/>
    <property type="match status" value="1"/>
</dbReference>
<gene>
    <name evidence="1 3" type="primary">clpS</name>
    <name evidence="3" type="ORF">HMPREF1317_1891</name>
</gene>